<organism evidence="4 5">
    <name type="scientific">Thermoanaerobacterium xylanolyticum (strain ATCC 49914 / DSM 7097 / LX-11)</name>
    <dbReference type="NCBI Taxonomy" id="858215"/>
    <lineage>
        <taxon>Bacteria</taxon>
        <taxon>Bacillati</taxon>
        <taxon>Bacillota</taxon>
        <taxon>Clostridia</taxon>
        <taxon>Thermoanaerobacterales</taxon>
        <taxon>Thermoanaerobacteraceae</taxon>
        <taxon>Thermoanaerobacterium</taxon>
    </lineage>
</organism>
<dbReference type="Gene3D" id="1.10.357.10">
    <property type="entry name" value="Tetracycline Repressor, domain 2"/>
    <property type="match status" value="1"/>
</dbReference>
<feature type="domain" description="HTH tetR-type" evidence="3">
    <location>
        <begin position="9"/>
        <end position="69"/>
    </location>
</feature>
<dbReference type="Pfam" id="PF14278">
    <property type="entry name" value="TetR_C_8"/>
    <property type="match status" value="1"/>
</dbReference>
<proteinExistence type="predicted"/>
<dbReference type="eggNOG" id="COG1309">
    <property type="taxonomic scope" value="Bacteria"/>
</dbReference>
<dbReference type="InterPro" id="IPR039532">
    <property type="entry name" value="TetR_C_Firmicutes"/>
</dbReference>
<keyword evidence="1 2" id="KW-0238">DNA-binding</keyword>
<sequence length="184" mass="21451">MKKQPEVTERTKAILMDSFWQLYRENDIRKITIKDITEKAGYNRSTFYQYFVDVYDLLNQLEDSLIQYISDNVKLSLVSSIGDDFIEQMAQLYDLKGEYISVLLSKNGDPMFAEKLKSALSFIIFDKLEIKRDKAHMDLMFEFAISGMLSAITKWYNLGKPIPSKEMVVMLRSMLFKGASSYIR</sequence>
<feature type="DNA-binding region" description="H-T-H motif" evidence="2">
    <location>
        <begin position="32"/>
        <end position="51"/>
    </location>
</feature>
<evidence type="ECO:0000313" key="4">
    <source>
        <dbReference type="EMBL" id="AEF16692.1"/>
    </source>
</evidence>
<evidence type="ECO:0000313" key="5">
    <source>
        <dbReference type="Proteomes" id="UP000007239"/>
    </source>
</evidence>
<dbReference type="EMBL" id="CP002739">
    <property type="protein sequence ID" value="AEF16692.1"/>
    <property type="molecule type" value="Genomic_DNA"/>
</dbReference>
<dbReference type="STRING" id="858215.Thexy_0642"/>
<dbReference type="HOGENOM" id="CLU_087539_0_7_9"/>
<dbReference type="Pfam" id="PF00440">
    <property type="entry name" value="TetR_N"/>
    <property type="match status" value="1"/>
</dbReference>
<dbReference type="GO" id="GO:0003677">
    <property type="term" value="F:DNA binding"/>
    <property type="evidence" value="ECO:0007669"/>
    <property type="project" value="UniProtKB-UniRule"/>
</dbReference>
<dbReference type="AlphaFoldDB" id="F6BI84"/>
<reference evidence="4" key="1">
    <citation type="submission" date="2011-05" db="EMBL/GenBank/DDBJ databases">
        <title>Complete sequence of Thermoanaerobacterium xylanolyticum LX-11.</title>
        <authorList>
            <consortium name="US DOE Joint Genome Institute"/>
            <person name="Lucas S."/>
            <person name="Han J."/>
            <person name="Lapidus A."/>
            <person name="Cheng J.-F."/>
            <person name="Goodwin L."/>
            <person name="Pitluck S."/>
            <person name="Peters L."/>
            <person name="Mikhailova N."/>
            <person name="Lu M."/>
            <person name="Han C."/>
            <person name="Tapia R."/>
            <person name="Land M."/>
            <person name="Hauser L."/>
            <person name="Kyrpides N."/>
            <person name="Ivanova N."/>
            <person name="Pagani I."/>
            <person name="Hemme C."/>
            <person name="Woyke T."/>
        </authorList>
    </citation>
    <scope>NUCLEOTIDE SEQUENCE</scope>
    <source>
        <strain evidence="4">LX-11</strain>
    </source>
</reference>
<protein>
    <submittedName>
        <fullName evidence="4">Regulatory protein TetR</fullName>
    </submittedName>
</protein>
<keyword evidence="5" id="KW-1185">Reference proteome</keyword>
<dbReference type="InterPro" id="IPR001647">
    <property type="entry name" value="HTH_TetR"/>
</dbReference>
<dbReference type="PROSITE" id="PS50977">
    <property type="entry name" value="HTH_TETR_2"/>
    <property type="match status" value="1"/>
</dbReference>
<dbReference type="PANTHER" id="PTHR43479:SF7">
    <property type="entry name" value="TETR-FAMILY TRANSCRIPTIONAL REGULATOR"/>
    <property type="match status" value="1"/>
</dbReference>
<dbReference type="RefSeq" id="WP_013787441.1">
    <property type="nucleotide sequence ID" value="NC_015555.1"/>
</dbReference>
<evidence type="ECO:0000256" key="1">
    <source>
        <dbReference type="ARBA" id="ARBA00023125"/>
    </source>
</evidence>
<dbReference type="Proteomes" id="UP000007239">
    <property type="component" value="Chromosome"/>
</dbReference>
<accession>F6BI84</accession>
<dbReference type="InterPro" id="IPR009057">
    <property type="entry name" value="Homeodomain-like_sf"/>
</dbReference>
<dbReference type="KEGG" id="txy:Thexy_0642"/>
<dbReference type="PANTHER" id="PTHR43479">
    <property type="entry name" value="ACREF/ENVCD OPERON REPRESSOR-RELATED"/>
    <property type="match status" value="1"/>
</dbReference>
<evidence type="ECO:0000259" key="3">
    <source>
        <dbReference type="PROSITE" id="PS50977"/>
    </source>
</evidence>
<name>F6BI84_THEXL</name>
<dbReference type="InterPro" id="IPR050624">
    <property type="entry name" value="HTH-type_Tx_Regulator"/>
</dbReference>
<evidence type="ECO:0000256" key="2">
    <source>
        <dbReference type="PROSITE-ProRule" id="PRU00335"/>
    </source>
</evidence>
<dbReference type="SUPFAM" id="SSF46689">
    <property type="entry name" value="Homeodomain-like"/>
    <property type="match status" value="1"/>
</dbReference>
<gene>
    <name evidence="4" type="ordered locus">Thexy_0642</name>
</gene>